<dbReference type="Proteomes" id="UP000233837">
    <property type="component" value="Unassembled WGS sequence"/>
</dbReference>
<dbReference type="EMBL" id="KZ503159">
    <property type="protein sequence ID" value="PKU67996.1"/>
    <property type="molecule type" value="Genomic_DNA"/>
</dbReference>
<accession>A0A2I0VX63</accession>
<organism evidence="1 2">
    <name type="scientific">Dendrobium catenatum</name>
    <dbReference type="NCBI Taxonomy" id="906689"/>
    <lineage>
        <taxon>Eukaryota</taxon>
        <taxon>Viridiplantae</taxon>
        <taxon>Streptophyta</taxon>
        <taxon>Embryophyta</taxon>
        <taxon>Tracheophyta</taxon>
        <taxon>Spermatophyta</taxon>
        <taxon>Magnoliopsida</taxon>
        <taxon>Liliopsida</taxon>
        <taxon>Asparagales</taxon>
        <taxon>Orchidaceae</taxon>
        <taxon>Epidendroideae</taxon>
        <taxon>Malaxideae</taxon>
        <taxon>Dendrobiinae</taxon>
        <taxon>Dendrobium</taxon>
    </lineage>
</organism>
<sequence>MKYILDKKIRLGYFKTFDFADECSSILQQKLPQMLKDPSNFTIHMAIGKIIYSRILYDLGVSINLIPLSIFKILDLGEVQSTTITLQLVDHSSTYPKV</sequence>
<dbReference type="InterPro" id="IPR021109">
    <property type="entry name" value="Peptidase_aspartic_dom_sf"/>
</dbReference>
<dbReference type="PANTHER" id="PTHR33067">
    <property type="entry name" value="RNA-DIRECTED DNA POLYMERASE-RELATED"/>
    <property type="match status" value="1"/>
</dbReference>
<dbReference type="PANTHER" id="PTHR33067:SF9">
    <property type="entry name" value="RNA-DIRECTED DNA POLYMERASE"/>
    <property type="match status" value="1"/>
</dbReference>
<dbReference type="Gene3D" id="2.40.70.10">
    <property type="entry name" value="Acid Proteases"/>
    <property type="match status" value="1"/>
</dbReference>
<reference evidence="1 2" key="1">
    <citation type="journal article" date="2016" name="Sci. Rep.">
        <title>The Dendrobium catenatum Lindl. genome sequence provides insights into polysaccharide synthase, floral development and adaptive evolution.</title>
        <authorList>
            <person name="Zhang G.Q."/>
            <person name="Xu Q."/>
            <person name="Bian C."/>
            <person name="Tsai W.C."/>
            <person name="Yeh C.M."/>
            <person name="Liu K.W."/>
            <person name="Yoshida K."/>
            <person name="Zhang L.S."/>
            <person name="Chang S.B."/>
            <person name="Chen F."/>
            <person name="Shi Y."/>
            <person name="Su Y.Y."/>
            <person name="Zhang Y.Q."/>
            <person name="Chen L.J."/>
            <person name="Yin Y."/>
            <person name="Lin M."/>
            <person name="Huang H."/>
            <person name="Deng H."/>
            <person name="Wang Z.W."/>
            <person name="Zhu S.L."/>
            <person name="Zhao X."/>
            <person name="Deng C."/>
            <person name="Niu S.C."/>
            <person name="Huang J."/>
            <person name="Wang M."/>
            <person name="Liu G.H."/>
            <person name="Yang H.J."/>
            <person name="Xiao X.J."/>
            <person name="Hsiao Y.Y."/>
            <person name="Wu W.L."/>
            <person name="Chen Y.Y."/>
            <person name="Mitsuda N."/>
            <person name="Ohme-Takagi M."/>
            <person name="Luo Y.B."/>
            <person name="Van de Peer Y."/>
            <person name="Liu Z.J."/>
        </authorList>
    </citation>
    <scope>NUCLEOTIDE SEQUENCE [LARGE SCALE GENOMIC DNA]</scope>
    <source>
        <tissue evidence="1">The whole plant</tissue>
    </source>
</reference>
<reference evidence="1 2" key="2">
    <citation type="journal article" date="2017" name="Nature">
        <title>The Apostasia genome and the evolution of orchids.</title>
        <authorList>
            <person name="Zhang G.Q."/>
            <person name="Liu K.W."/>
            <person name="Li Z."/>
            <person name="Lohaus R."/>
            <person name="Hsiao Y.Y."/>
            <person name="Niu S.C."/>
            <person name="Wang J.Y."/>
            <person name="Lin Y.C."/>
            <person name="Xu Q."/>
            <person name="Chen L.J."/>
            <person name="Yoshida K."/>
            <person name="Fujiwara S."/>
            <person name="Wang Z.W."/>
            <person name="Zhang Y.Q."/>
            <person name="Mitsuda N."/>
            <person name="Wang M."/>
            <person name="Liu G.H."/>
            <person name="Pecoraro L."/>
            <person name="Huang H.X."/>
            <person name="Xiao X.J."/>
            <person name="Lin M."/>
            <person name="Wu X.Y."/>
            <person name="Wu W.L."/>
            <person name="Chen Y.Y."/>
            <person name="Chang S.B."/>
            <person name="Sakamoto S."/>
            <person name="Ohme-Takagi M."/>
            <person name="Yagi M."/>
            <person name="Zeng S.J."/>
            <person name="Shen C.Y."/>
            <person name="Yeh C.M."/>
            <person name="Luo Y.B."/>
            <person name="Tsai W.C."/>
            <person name="Van de Peer Y."/>
            <person name="Liu Z.J."/>
        </authorList>
    </citation>
    <scope>NUCLEOTIDE SEQUENCE [LARGE SCALE GENOMIC DNA]</scope>
    <source>
        <tissue evidence="1">The whole plant</tissue>
    </source>
</reference>
<protein>
    <submittedName>
        <fullName evidence="1">Uncharacterized protein</fullName>
    </submittedName>
</protein>
<proteinExistence type="predicted"/>
<evidence type="ECO:0000313" key="2">
    <source>
        <dbReference type="Proteomes" id="UP000233837"/>
    </source>
</evidence>
<evidence type="ECO:0000313" key="1">
    <source>
        <dbReference type="EMBL" id="PKU67996.1"/>
    </source>
</evidence>
<keyword evidence="2" id="KW-1185">Reference proteome</keyword>
<dbReference type="AlphaFoldDB" id="A0A2I0VX63"/>
<gene>
    <name evidence="1" type="ORF">MA16_Dca007031</name>
</gene>
<name>A0A2I0VX63_9ASPA</name>